<dbReference type="SUPFAM" id="SSF47203">
    <property type="entry name" value="Acyl-CoA dehydrogenase C-terminal domain-like"/>
    <property type="match status" value="1"/>
</dbReference>
<dbReference type="InterPro" id="IPR009100">
    <property type="entry name" value="AcylCoA_DH/oxidase_NM_dom_sf"/>
</dbReference>
<accession>A0A2P2CCH3</accession>
<evidence type="ECO:0000256" key="2">
    <source>
        <dbReference type="ARBA" id="ARBA00022630"/>
    </source>
</evidence>
<dbReference type="InterPro" id="IPR036250">
    <property type="entry name" value="AcylCo_DH-like_C"/>
</dbReference>
<name>A0A2P2CCH3_9ZZZZ</name>
<keyword evidence="3" id="KW-0274">FAD</keyword>
<keyword evidence="4" id="KW-1133">Transmembrane helix</keyword>
<sequence>MTSDPAPRPVLLAHLVDDDRRELAEAAARTRAAAGDVAAALQLARDLGPHLPAPGDGRTARLWSTLATVGAGDLTVARVLEPHLDALAILAQAGTAAGPGTWGVFAAEGPGEPLRAHGQEASYVLSGRKHWCSLAAVLDRALVSAWVGDERQLFAVDLTHEGARAVQGTWVARGLADVDSGPVDFTEAPAEPVGRPGWYLERPGFAWGAIGVAAVWFGGAVGVARSLQAAATRREPDQVALMHLGAVDARLHAARCVLEQAATAVDDGDLTGAAGWRAALRVREVVASAAEDVLSRAAHGLGPGPLATDEEHARRVADLELYLRQWHAERDQAALGSEVLRDPTSAAAR</sequence>
<dbReference type="EMBL" id="CZKB01000011">
    <property type="protein sequence ID" value="CUR59697.1"/>
    <property type="molecule type" value="Genomic_DNA"/>
</dbReference>
<dbReference type="AlphaFoldDB" id="A0A2P2CCH3"/>
<dbReference type="InterPro" id="IPR009075">
    <property type="entry name" value="AcylCo_DH/oxidase_C"/>
</dbReference>
<gene>
    <name evidence="6" type="ORF">NOCA1190046</name>
</gene>
<evidence type="ECO:0000256" key="3">
    <source>
        <dbReference type="ARBA" id="ARBA00022827"/>
    </source>
</evidence>
<feature type="domain" description="Acyl-CoA dehydrogenase/oxidase C-terminal" evidence="5">
    <location>
        <begin position="200"/>
        <end position="318"/>
    </location>
</feature>
<protein>
    <submittedName>
        <fullName evidence="6">Putative acyl-CoA dehydrogenase-related protein</fullName>
    </submittedName>
</protein>
<organism evidence="6">
    <name type="scientific">metagenome</name>
    <dbReference type="NCBI Taxonomy" id="256318"/>
    <lineage>
        <taxon>unclassified sequences</taxon>
        <taxon>metagenomes</taxon>
    </lineage>
</organism>
<evidence type="ECO:0000256" key="1">
    <source>
        <dbReference type="ARBA" id="ARBA00009347"/>
    </source>
</evidence>
<reference evidence="6" key="1">
    <citation type="submission" date="2015-08" db="EMBL/GenBank/DDBJ databases">
        <authorList>
            <person name="Babu N.S."/>
            <person name="Beckwith C.J."/>
            <person name="Beseler K.G."/>
            <person name="Brison A."/>
            <person name="Carone J.V."/>
            <person name="Caskin T.P."/>
            <person name="Diamond M."/>
            <person name="Durham M.E."/>
            <person name="Foxe J.M."/>
            <person name="Go M."/>
            <person name="Henderson B.A."/>
            <person name="Jones I.B."/>
            <person name="McGettigan J.A."/>
            <person name="Micheletti S.J."/>
            <person name="Nasrallah M.E."/>
            <person name="Ortiz D."/>
            <person name="Piller C.R."/>
            <person name="Privatt S.R."/>
            <person name="Schneider S.L."/>
            <person name="Sharp S."/>
            <person name="Smith T.C."/>
            <person name="Stanton J.D."/>
            <person name="Ullery H.E."/>
            <person name="Wilson R.J."/>
            <person name="Serrano M.G."/>
            <person name="Buck G."/>
            <person name="Lee V."/>
            <person name="Wang Y."/>
            <person name="Carvalho R."/>
            <person name="Voegtly L."/>
            <person name="Shi R."/>
            <person name="Duckworth R."/>
            <person name="Johnson A."/>
            <person name="Loviza R."/>
            <person name="Walstead R."/>
            <person name="Shah Z."/>
            <person name="Kiflezghi M."/>
            <person name="Wade K."/>
            <person name="Ball S.L."/>
            <person name="Bradley K.W."/>
            <person name="Asai D.J."/>
            <person name="Bowman C.A."/>
            <person name="Russell D.A."/>
            <person name="Pope W.H."/>
            <person name="Jacobs-Sera D."/>
            <person name="Hendrix R.W."/>
            <person name="Hatfull G.F."/>
        </authorList>
    </citation>
    <scope>NUCLEOTIDE SEQUENCE</scope>
</reference>
<evidence type="ECO:0000256" key="4">
    <source>
        <dbReference type="SAM" id="Phobius"/>
    </source>
</evidence>
<dbReference type="Gene3D" id="2.40.110.10">
    <property type="entry name" value="Butyryl-CoA Dehydrogenase, subunit A, domain 2"/>
    <property type="match status" value="1"/>
</dbReference>
<dbReference type="SUPFAM" id="SSF56645">
    <property type="entry name" value="Acyl-CoA dehydrogenase NM domain-like"/>
    <property type="match status" value="1"/>
</dbReference>
<feature type="transmembrane region" description="Helical" evidence="4">
    <location>
        <begin position="205"/>
        <end position="224"/>
    </location>
</feature>
<keyword evidence="2" id="KW-0285">Flavoprotein</keyword>
<dbReference type="Pfam" id="PF00441">
    <property type="entry name" value="Acyl-CoA_dh_1"/>
    <property type="match status" value="1"/>
</dbReference>
<dbReference type="InterPro" id="IPR046373">
    <property type="entry name" value="Acyl-CoA_Oxase/DH_mid-dom_sf"/>
</dbReference>
<comment type="similarity">
    <text evidence="1">Belongs to the acyl-CoA dehydrogenase family.</text>
</comment>
<evidence type="ECO:0000313" key="6">
    <source>
        <dbReference type="EMBL" id="CUR59697.1"/>
    </source>
</evidence>
<proteinExistence type="inferred from homology"/>
<evidence type="ECO:0000259" key="5">
    <source>
        <dbReference type="Pfam" id="PF00441"/>
    </source>
</evidence>
<keyword evidence="4" id="KW-0472">Membrane</keyword>
<keyword evidence="4" id="KW-0812">Transmembrane</keyword>
<dbReference type="GO" id="GO:0016627">
    <property type="term" value="F:oxidoreductase activity, acting on the CH-CH group of donors"/>
    <property type="evidence" value="ECO:0007669"/>
    <property type="project" value="InterPro"/>
</dbReference>